<proteinExistence type="predicted"/>
<organism evidence="1">
    <name type="scientific">Rhizophora mucronata</name>
    <name type="common">Asiatic mangrove</name>
    <dbReference type="NCBI Taxonomy" id="61149"/>
    <lineage>
        <taxon>Eukaryota</taxon>
        <taxon>Viridiplantae</taxon>
        <taxon>Streptophyta</taxon>
        <taxon>Embryophyta</taxon>
        <taxon>Tracheophyta</taxon>
        <taxon>Spermatophyta</taxon>
        <taxon>Magnoliopsida</taxon>
        <taxon>eudicotyledons</taxon>
        <taxon>Gunneridae</taxon>
        <taxon>Pentapetalae</taxon>
        <taxon>rosids</taxon>
        <taxon>fabids</taxon>
        <taxon>Malpighiales</taxon>
        <taxon>Rhizophoraceae</taxon>
        <taxon>Rhizophora</taxon>
    </lineage>
</organism>
<sequence>MEFQETTSLWEISSNTFLAHPN</sequence>
<dbReference type="AlphaFoldDB" id="A0A2P2NPP5"/>
<name>A0A2P2NPP5_RHIMU</name>
<protein>
    <submittedName>
        <fullName evidence="1">Uncharacterized protein</fullName>
    </submittedName>
</protein>
<dbReference type="EMBL" id="GGEC01063984">
    <property type="protein sequence ID" value="MBX44468.1"/>
    <property type="molecule type" value="Transcribed_RNA"/>
</dbReference>
<reference evidence="1" key="1">
    <citation type="submission" date="2018-02" db="EMBL/GenBank/DDBJ databases">
        <title>Rhizophora mucronata_Transcriptome.</title>
        <authorList>
            <person name="Meera S.P."/>
            <person name="Sreeshan A."/>
            <person name="Augustine A."/>
        </authorList>
    </citation>
    <scope>NUCLEOTIDE SEQUENCE</scope>
    <source>
        <tissue evidence="1">Leaf</tissue>
    </source>
</reference>
<evidence type="ECO:0000313" key="1">
    <source>
        <dbReference type="EMBL" id="MBX44468.1"/>
    </source>
</evidence>
<accession>A0A2P2NPP5</accession>